<dbReference type="Pfam" id="PF02743">
    <property type="entry name" value="dCache_1"/>
    <property type="match status" value="1"/>
</dbReference>
<dbReference type="AlphaFoldDB" id="A0A0A3I0M8"/>
<evidence type="ECO:0000259" key="13">
    <source>
        <dbReference type="PROSITE" id="PS50885"/>
    </source>
</evidence>
<dbReference type="eggNOG" id="COG0840">
    <property type="taxonomic scope" value="Bacteria"/>
</dbReference>
<evidence type="ECO:0000313" key="14">
    <source>
        <dbReference type="EMBL" id="KGR77065.1"/>
    </source>
</evidence>
<evidence type="ECO:0000256" key="1">
    <source>
        <dbReference type="ARBA" id="ARBA00004651"/>
    </source>
</evidence>
<evidence type="ECO:0000259" key="12">
    <source>
        <dbReference type="PROSITE" id="PS50111"/>
    </source>
</evidence>
<dbReference type="GO" id="GO:0005886">
    <property type="term" value="C:plasma membrane"/>
    <property type="evidence" value="ECO:0007669"/>
    <property type="project" value="UniProtKB-SubCell"/>
</dbReference>
<keyword evidence="4" id="KW-0145">Chemotaxis</keyword>
<dbReference type="EMBL" id="JPVO01000041">
    <property type="protein sequence ID" value="KGR77065.1"/>
    <property type="molecule type" value="Genomic_DNA"/>
</dbReference>
<evidence type="ECO:0000313" key="15">
    <source>
        <dbReference type="Proteomes" id="UP000030408"/>
    </source>
</evidence>
<evidence type="ECO:0000256" key="4">
    <source>
        <dbReference type="ARBA" id="ARBA00022500"/>
    </source>
</evidence>
<dbReference type="InterPro" id="IPR029151">
    <property type="entry name" value="Sensor-like_sf"/>
</dbReference>
<evidence type="ECO:0000256" key="6">
    <source>
        <dbReference type="ARBA" id="ARBA00022989"/>
    </source>
</evidence>
<dbReference type="Gene3D" id="3.30.450.20">
    <property type="entry name" value="PAS domain"/>
    <property type="match status" value="1"/>
</dbReference>
<dbReference type="InterPro" id="IPR004089">
    <property type="entry name" value="MCPsignal_dom"/>
</dbReference>
<evidence type="ECO:0000256" key="5">
    <source>
        <dbReference type="ARBA" id="ARBA00022692"/>
    </source>
</evidence>
<evidence type="ECO:0000256" key="3">
    <source>
        <dbReference type="ARBA" id="ARBA00022481"/>
    </source>
</evidence>
<evidence type="ECO:0000256" key="9">
    <source>
        <dbReference type="ARBA" id="ARBA00029447"/>
    </source>
</evidence>
<dbReference type="STRING" id="1384057.CD33_03905"/>
<feature type="domain" description="HAMP" evidence="13">
    <location>
        <begin position="306"/>
        <end position="358"/>
    </location>
</feature>
<comment type="caution">
    <text evidence="14">The sequence shown here is derived from an EMBL/GenBank/DDBJ whole genome shotgun (WGS) entry which is preliminary data.</text>
</comment>
<name>A0A0A3I0M8_9BACL</name>
<dbReference type="SMART" id="SM00304">
    <property type="entry name" value="HAMP"/>
    <property type="match status" value="1"/>
</dbReference>
<evidence type="ECO:0000256" key="7">
    <source>
        <dbReference type="ARBA" id="ARBA00023136"/>
    </source>
</evidence>
<dbReference type="CDD" id="cd06225">
    <property type="entry name" value="HAMP"/>
    <property type="match status" value="1"/>
</dbReference>
<keyword evidence="6 11" id="KW-1133">Transmembrane helix</keyword>
<dbReference type="CDD" id="cd12913">
    <property type="entry name" value="PDC1_MCP_like"/>
    <property type="match status" value="1"/>
</dbReference>
<evidence type="ECO:0000256" key="10">
    <source>
        <dbReference type="PROSITE-ProRule" id="PRU00284"/>
    </source>
</evidence>
<organism evidence="14 15">
    <name type="scientific">Ureibacillus sinduriensis BLB-1 = JCM 15800</name>
    <dbReference type="NCBI Taxonomy" id="1384057"/>
    <lineage>
        <taxon>Bacteria</taxon>
        <taxon>Bacillati</taxon>
        <taxon>Bacillota</taxon>
        <taxon>Bacilli</taxon>
        <taxon>Bacillales</taxon>
        <taxon>Caryophanaceae</taxon>
        <taxon>Ureibacillus</taxon>
    </lineage>
</organism>
<keyword evidence="8 10" id="KW-0807">Transducer</keyword>
<dbReference type="PANTHER" id="PTHR32089">
    <property type="entry name" value="METHYL-ACCEPTING CHEMOTAXIS PROTEIN MCPB"/>
    <property type="match status" value="1"/>
</dbReference>
<proteinExistence type="inferred from homology"/>
<dbReference type="SUPFAM" id="SSF58104">
    <property type="entry name" value="Methyl-accepting chemotaxis protein (MCP) signaling domain"/>
    <property type="match status" value="1"/>
</dbReference>
<keyword evidence="2" id="KW-1003">Cell membrane</keyword>
<dbReference type="OrthoDB" id="9760371at2"/>
<dbReference type="SMART" id="SM00283">
    <property type="entry name" value="MA"/>
    <property type="match status" value="1"/>
</dbReference>
<keyword evidence="7 11" id="KW-0472">Membrane</keyword>
<dbReference type="SUPFAM" id="SSF103190">
    <property type="entry name" value="Sensory domain-like"/>
    <property type="match status" value="1"/>
</dbReference>
<dbReference type="RefSeq" id="WP_036198404.1">
    <property type="nucleotide sequence ID" value="NZ_AVCY01000015.1"/>
</dbReference>
<evidence type="ECO:0000256" key="8">
    <source>
        <dbReference type="ARBA" id="ARBA00023224"/>
    </source>
</evidence>
<sequence length="664" mass="72625">MKISIRWRILAIVLIIIVLGLGTLGTVSSLLISSKTEDSVIQQSEVVVEGLSDNITTFLSIYEKSIKKLAVSPDVHNFHSFSLTYNDDADQLYRADLADYLSVYDAASGIYFTDGEYTIMEPHFEGLKDLDMKTRPWYTKAMQNPDQFVWSSPYLDSVTGEYAITGSMAVKDGNKIIGVMGVDILLAQLTDMLSTTNLGYDGYPLVLDNSGSAIVHPSRMGEDLSAEEFVQALQTDSNTKNKLKATIDDKDAVIVYTKVPELNWTVASVYYADNLNGLAKNIQQVILYISIAIIVVTFIVLFLFITNVLKPINKLGHLMKEVSQGDLSVNIEVKSQDEIGKLNTHFNSMIVNMKNIIKVVQESSNNVEHRSHHLSALAEETSASSVEVSNAVNDIAVGATTSSENADAVTETTGQLGEKINEMLVQSHSLHDITEKADQLNILGHDKMKNLLGSFDHSNHELTIMAQAVKGLETKVNAIDTVMSSISDISAQTNLLALNASIEAARAGEHGKGFAVVAEEVRKLAEQSARATVQVKRTLIELQTESQQVANQMGEMQKTFLNQGAVVEDTSSLFKNLSALIENMEGTFKNVIFQIEGIVIYKDQVIQTIEEMSLTAQSTAAACEEVSASSDEQLTAIQSVAEASEQLNNLSTELATVISKFKIK</sequence>
<keyword evidence="3" id="KW-0488">Methylation</keyword>
<dbReference type="PANTHER" id="PTHR32089:SF114">
    <property type="entry name" value="METHYL-ACCEPTING CHEMOTAXIS PROTEIN MCPB"/>
    <property type="match status" value="1"/>
</dbReference>
<dbReference type="InterPro" id="IPR003660">
    <property type="entry name" value="HAMP_dom"/>
</dbReference>
<dbReference type="Pfam" id="PF00015">
    <property type="entry name" value="MCPsignal"/>
    <property type="match status" value="1"/>
</dbReference>
<evidence type="ECO:0000256" key="11">
    <source>
        <dbReference type="SAM" id="Phobius"/>
    </source>
</evidence>
<dbReference type="Gene3D" id="1.10.287.950">
    <property type="entry name" value="Methyl-accepting chemotaxis protein"/>
    <property type="match status" value="1"/>
</dbReference>
<feature type="domain" description="Methyl-accepting transducer" evidence="12">
    <location>
        <begin position="377"/>
        <end position="627"/>
    </location>
</feature>
<dbReference type="InterPro" id="IPR033479">
    <property type="entry name" value="dCache_1"/>
</dbReference>
<reference evidence="14 15" key="1">
    <citation type="submission" date="2014-02" db="EMBL/GenBank/DDBJ databases">
        <title>Draft genome sequence of Lysinibacillus sinduriensis JCM 15800.</title>
        <authorList>
            <person name="Zhang F."/>
            <person name="Wang G."/>
            <person name="Zhang L."/>
        </authorList>
    </citation>
    <scope>NUCLEOTIDE SEQUENCE [LARGE SCALE GENOMIC DNA]</scope>
    <source>
        <strain evidence="14 15">JCM 15800</strain>
    </source>
</reference>
<dbReference type="GO" id="GO:0007165">
    <property type="term" value="P:signal transduction"/>
    <property type="evidence" value="ECO:0007669"/>
    <property type="project" value="UniProtKB-KW"/>
</dbReference>
<comment type="similarity">
    <text evidence="9">Belongs to the methyl-accepting chemotaxis (MCP) protein family.</text>
</comment>
<accession>A0A0A3I0M8</accession>
<protein>
    <submittedName>
        <fullName evidence="14">Chemotaxis protein</fullName>
    </submittedName>
</protein>
<dbReference type="PROSITE" id="PS50111">
    <property type="entry name" value="CHEMOTAXIS_TRANSDUC_2"/>
    <property type="match status" value="1"/>
</dbReference>
<comment type="subcellular location">
    <subcellularLocation>
        <location evidence="1">Cell membrane</location>
        <topology evidence="1">Multi-pass membrane protein</topology>
    </subcellularLocation>
</comment>
<dbReference type="CDD" id="cd12912">
    <property type="entry name" value="PDC2_MCP_like"/>
    <property type="match status" value="1"/>
</dbReference>
<dbReference type="GO" id="GO:0006935">
    <property type="term" value="P:chemotaxis"/>
    <property type="evidence" value="ECO:0007669"/>
    <property type="project" value="UniProtKB-KW"/>
</dbReference>
<evidence type="ECO:0000256" key="2">
    <source>
        <dbReference type="ARBA" id="ARBA00022475"/>
    </source>
</evidence>
<dbReference type="Pfam" id="PF00672">
    <property type="entry name" value="HAMP"/>
    <property type="match status" value="1"/>
</dbReference>
<keyword evidence="15" id="KW-1185">Reference proteome</keyword>
<keyword evidence="5 11" id="KW-0812">Transmembrane</keyword>
<dbReference type="PROSITE" id="PS50885">
    <property type="entry name" value="HAMP"/>
    <property type="match status" value="1"/>
</dbReference>
<gene>
    <name evidence="14" type="ORF">CD33_03905</name>
</gene>
<feature type="transmembrane region" description="Helical" evidence="11">
    <location>
        <begin position="285"/>
        <end position="309"/>
    </location>
</feature>
<dbReference type="Proteomes" id="UP000030408">
    <property type="component" value="Unassembled WGS sequence"/>
</dbReference>